<keyword evidence="1" id="KW-1133">Transmembrane helix</keyword>
<sequence>MGFYAAWEGQGGKVEYSRFDVYEFSYIISISSAIAIAVICLILRKREFLWRKIGGVIRRLFGFGHSS</sequence>
<name>X1PML4_9ZZZZ</name>
<comment type="caution">
    <text evidence="2">The sequence shown here is derived from an EMBL/GenBank/DDBJ whole genome shotgun (WGS) entry which is preliminary data.</text>
</comment>
<gene>
    <name evidence="2" type="ORF">S06H3_51930</name>
</gene>
<reference evidence="2" key="1">
    <citation type="journal article" date="2014" name="Front. Microbiol.">
        <title>High frequency of phylogenetically diverse reductive dehalogenase-homologous genes in deep subseafloor sedimentary metagenomes.</title>
        <authorList>
            <person name="Kawai M."/>
            <person name="Futagami T."/>
            <person name="Toyoda A."/>
            <person name="Takaki Y."/>
            <person name="Nishi S."/>
            <person name="Hori S."/>
            <person name="Arai W."/>
            <person name="Tsubouchi T."/>
            <person name="Morono Y."/>
            <person name="Uchiyama I."/>
            <person name="Ito T."/>
            <person name="Fujiyama A."/>
            <person name="Inagaki F."/>
            <person name="Takami H."/>
        </authorList>
    </citation>
    <scope>NUCLEOTIDE SEQUENCE</scope>
    <source>
        <strain evidence="2">Expedition CK06-06</strain>
    </source>
</reference>
<feature type="transmembrane region" description="Helical" evidence="1">
    <location>
        <begin position="24"/>
        <end position="43"/>
    </location>
</feature>
<proteinExistence type="predicted"/>
<organism evidence="2">
    <name type="scientific">marine sediment metagenome</name>
    <dbReference type="NCBI Taxonomy" id="412755"/>
    <lineage>
        <taxon>unclassified sequences</taxon>
        <taxon>metagenomes</taxon>
        <taxon>ecological metagenomes</taxon>
    </lineage>
</organism>
<keyword evidence="1" id="KW-0472">Membrane</keyword>
<evidence type="ECO:0000313" key="2">
    <source>
        <dbReference type="EMBL" id="GAI40305.1"/>
    </source>
</evidence>
<keyword evidence="1" id="KW-0812">Transmembrane</keyword>
<protein>
    <submittedName>
        <fullName evidence="2">Uncharacterized protein</fullName>
    </submittedName>
</protein>
<accession>X1PML4</accession>
<dbReference type="EMBL" id="BARV01032994">
    <property type="protein sequence ID" value="GAI40305.1"/>
    <property type="molecule type" value="Genomic_DNA"/>
</dbReference>
<dbReference type="AlphaFoldDB" id="X1PML4"/>
<evidence type="ECO:0000256" key="1">
    <source>
        <dbReference type="SAM" id="Phobius"/>
    </source>
</evidence>